<dbReference type="Proteomes" id="UP000077202">
    <property type="component" value="Unassembled WGS sequence"/>
</dbReference>
<dbReference type="EMBL" id="LVLJ01000172">
    <property type="protein sequence ID" value="OAE35420.1"/>
    <property type="molecule type" value="Genomic_DNA"/>
</dbReference>
<reference evidence="1" key="1">
    <citation type="submission" date="2016-03" db="EMBL/GenBank/DDBJ databases">
        <title>Mechanisms controlling the formation of the plant cell surface in tip-growing cells are functionally conserved among land plants.</title>
        <authorList>
            <person name="Honkanen S."/>
            <person name="Jones V.A."/>
            <person name="Morieri G."/>
            <person name="Champion C."/>
            <person name="Hetherington A.J."/>
            <person name="Kelly S."/>
            <person name="Saint-Marcoux D."/>
            <person name="Proust H."/>
            <person name="Prescott H."/>
            <person name="Dolan L."/>
        </authorList>
    </citation>
    <scope>NUCLEOTIDE SEQUENCE [LARGE SCALE GENOMIC DNA]</scope>
    <source>
        <tissue evidence="1">Whole gametophyte</tissue>
    </source>
</reference>
<name>A0A176WQM7_MARPO</name>
<gene>
    <name evidence="1" type="ORF">AXG93_2587s1350</name>
</gene>
<organism evidence="1 2">
    <name type="scientific">Marchantia polymorpha subsp. ruderalis</name>
    <dbReference type="NCBI Taxonomy" id="1480154"/>
    <lineage>
        <taxon>Eukaryota</taxon>
        <taxon>Viridiplantae</taxon>
        <taxon>Streptophyta</taxon>
        <taxon>Embryophyta</taxon>
        <taxon>Marchantiophyta</taxon>
        <taxon>Marchantiopsida</taxon>
        <taxon>Marchantiidae</taxon>
        <taxon>Marchantiales</taxon>
        <taxon>Marchantiaceae</taxon>
        <taxon>Marchantia</taxon>
    </lineage>
</organism>
<protein>
    <submittedName>
        <fullName evidence="1">Uncharacterized protein</fullName>
    </submittedName>
</protein>
<sequence length="104" mass="11717">MGLLQVNFTLQKWKEPTGQRTGRTQIQEALKQNQKRAVYMSVFQELEFEAAKAARLFLCGSPLAGKTKLCQTLMRIVKGKSWLGYQIGRNAENKRSGSGVLAKR</sequence>
<comment type="caution">
    <text evidence="1">The sequence shown here is derived from an EMBL/GenBank/DDBJ whole genome shotgun (WGS) entry which is preliminary data.</text>
</comment>
<dbReference type="PANTHER" id="PTHR47679:SF1">
    <property type="entry name" value="PROTEIN TORNADO 1"/>
    <property type="match status" value="1"/>
</dbReference>
<accession>A0A176WQM7</accession>
<evidence type="ECO:0000313" key="2">
    <source>
        <dbReference type="Proteomes" id="UP000077202"/>
    </source>
</evidence>
<dbReference type="PANTHER" id="PTHR47679">
    <property type="entry name" value="PROTEIN TORNADO 1"/>
    <property type="match status" value="1"/>
</dbReference>
<keyword evidence="2" id="KW-1185">Reference proteome</keyword>
<dbReference type="AlphaFoldDB" id="A0A176WQM7"/>
<proteinExistence type="predicted"/>
<evidence type="ECO:0000313" key="1">
    <source>
        <dbReference type="EMBL" id="OAE35420.1"/>
    </source>
</evidence>